<dbReference type="GeneID" id="55618878"/>
<evidence type="ECO:0000256" key="5">
    <source>
        <dbReference type="ARBA" id="ARBA00022759"/>
    </source>
</evidence>
<protein>
    <submittedName>
        <fullName evidence="12">RuvC-like resolvase</fullName>
    </submittedName>
</protein>
<keyword evidence="6" id="KW-0227">DNA damage</keyword>
<reference evidence="12 13" key="1">
    <citation type="submission" date="2019-05" db="EMBL/GenBank/DDBJ databases">
        <authorList>
            <person name="Beaulieu J."/>
            <person name="Cox M."/>
            <person name="Nazim E."/>
            <person name="Robinson Z."/>
            <person name="Molloy S.D."/>
            <person name="Garlena R.A."/>
            <person name="Russell D.A."/>
            <person name="Pope W.H."/>
            <person name="Jacobs-Sera D."/>
            <person name="Hatfull G.F."/>
        </authorList>
    </citation>
    <scope>NUCLEOTIDE SEQUENCE [LARGE SCALE GENOMIC DNA]</scope>
</reference>
<organism evidence="12 13">
    <name type="scientific">Rhodococcus phage Whack</name>
    <dbReference type="NCBI Taxonomy" id="2591132"/>
    <lineage>
        <taxon>Viruses</taxon>
        <taxon>Duplodnaviria</taxon>
        <taxon>Heunggongvirae</taxon>
        <taxon>Uroviricota</taxon>
        <taxon>Caudoviricetes</taxon>
        <taxon>Whackvirus</taxon>
        <taxon>Whackvirus whack</taxon>
    </lineage>
</organism>
<evidence type="ECO:0000313" key="12">
    <source>
        <dbReference type="EMBL" id="QDM57130.1"/>
    </source>
</evidence>
<dbReference type="PRINTS" id="PR00696">
    <property type="entry name" value="RSOLVASERUVC"/>
</dbReference>
<evidence type="ECO:0000256" key="1">
    <source>
        <dbReference type="ARBA" id="ARBA00009518"/>
    </source>
</evidence>
<keyword evidence="2" id="KW-0963">Cytoplasm</keyword>
<dbReference type="GO" id="GO:0046872">
    <property type="term" value="F:metal ion binding"/>
    <property type="evidence" value="ECO:0007669"/>
    <property type="project" value="UniProtKB-KW"/>
</dbReference>
<name>A0A515MKI5_9CAUD</name>
<dbReference type="InterPro" id="IPR012337">
    <property type="entry name" value="RNaseH-like_sf"/>
</dbReference>
<evidence type="ECO:0000256" key="8">
    <source>
        <dbReference type="ARBA" id="ARBA00022842"/>
    </source>
</evidence>
<dbReference type="Pfam" id="PF02075">
    <property type="entry name" value="RuvC"/>
    <property type="match status" value="1"/>
</dbReference>
<evidence type="ECO:0000256" key="9">
    <source>
        <dbReference type="ARBA" id="ARBA00023125"/>
    </source>
</evidence>
<keyword evidence="5" id="KW-0255">Endonuclease</keyword>
<evidence type="ECO:0000256" key="7">
    <source>
        <dbReference type="ARBA" id="ARBA00022801"/>
    </source>
</evidence>
<evidence type="ECO:0000256" key="3">
    <source>
        <dbReference type="ARBA" id="ARBA00022722"/>
    </source>
</evidence>
<keyword evidence="3" id="KW-0540">Nuclease</keyword>
<gene>
    <name evidence="12" type="primary">67</name>
    <name evidence="12" type="ORF">SEA_WHACK_67</name>
</gene>
<dbReference type="RefSeq" id="YP_009848457.1">
    <property type="nucleotide sequence ID" value="NC_048784.1"/>
</dbReference>
<dbReference type="InterPro" id="IPR036397">
    <property type="entry name" value="RNaseH_sf"/>
</dbReference>
<dbReference type="KEGG" id="vg:55618878"/>
<dbReference type="EMBL" id="MK967393">
    <property type="protein sequence ID" value="QDM57130.1"/>
    <property type="molecule type" value="Genomic_DNA"/>
</dbReference>
<keyword evidence="8" id="KW-0460">Magnesium</keyword>
<accession>A0A515MKI5</accession>
<dbReference type="GO" id="GO:0016787">
    <property type="term" value="F:hydrolase activity"/>
    <property type="evidence" value="ECO:0007669"/>
    <property type="project" value="UniProtKB-KW"/>
</dbReference>
<keyword evidence="4" id="KW-0479">Metal-binding</keyword>
<comment type="similarity">
    <text evidence="1">Belongs to the RuvC family.</text>
</comment>
<dbReference type="GO" id="GO:0006310">
    <property type="term" value="P:DNA recombination"/>
    <property type="evidence" value="ECO:0007669"/>
    <property type="project" value="UniProtKB-KW"/>
</dbReference>
<dbReference type="SUPFAM" id="SSF53098">
    <property type="entry name" value="Ribonuclease H-like"/>
    <property type="match status" value="1"/>
</dbReference>
<dbReference type="GO" id="GO:0003677">
    <property type="term" value="F:DNA binding"/>
    <property type="evidence" value="ECO:0007669"/>
    <property type="project" value="UniProtKB-KW"/>
</dbReference>
<keyword evidence="13" id="KW-1185">Reference proteome</keyword>
<dbReference type="Proteomes" id="UP000319882">
    <property type="component" value="Segment"/>
</dbReference>
<evidence type="ECO:0000256" key="11">
    <source>
        <dbReference type="ARBA" id="ARBA00023204"/>
    </source>
</evidence>
<sequence>MTTVVGLDPSLTAAGIAILDDPKSAATPNVPKLLTVGESGRKGATLAERAIRVGRQYEVILRSMPPAVRLVVVEAVPVHNPSPNMASLYQERAALVLRLVEFLAKRGIPVVDVNLSTLKLFATGNGRADKTQVIASMQSLWPHAIIKNDNEGDALTLASMGGQYLGWHEPELPHHYAPKVDWTGVKR</sequence>
<keyword evidence="10" id="KW-0233">DNA recombination</keyword>
<keyword evidence="7" id="KW-0378">Hydrolase</keyword>
<evidence type="ECO:0000256" key="2">
    <source>
        <dbReference type="ARBA" id="ARBA00022490"/>
    </source>
</evidence>
<keyword evidence="11" id="KW-0234">DNA repair</keyword>
<dbReference type="PANTHER" id="PTHR30194">
    <property type="entry name" value="CROSSOVER JUNCTION ENDODEOXYRIBONUCLEASE RUVC"/>
    <property type="match status" value="1"/>
</dbReference>
<evidence type="ECO:0000256" key="4">
    <source>
        <dbReference type="ARBA" id="ARBA00022723"/>
    </source>
</evidence>
<keyword evidence="9" id="KW-0238">DNA-binding</keyword>
<evidence type="ECO:0000256" key="6">
    <source>
        <dbReference type="ARBA" id="ARBA00022763"/>
    </source>
</evidence>
<evidence type="ECO:0000313" key="13">
    <source>
        <dbReference type="Proteomes" id="UP000319882"/>
    </source>
</evidence>
<dbReference type="Gene3D" id="3.30.420.10">
    <property type="entry name" value="Ribonuclease H-like superfamily/Ribonuclease H"/>
    <property type="match status" value="1"/>
</dbReference>
<dbReference type="PANTHER" id="PTHR30194:SF3">
    <property type="entry name" value="CROSSOVER JUNCTION ENDODEOXYRIBONUCLEASE RUVC"/>
    <property type="match status" value="1"/>
</dbReference>
<dbReference type="GO" id="GO:0004520">
    <property type="term" value="F:DNA endonuclease activity"/>
    <property type="evidence" value="ECO:0007669"/>
    <property type="project" value="InterPro"/>
</dbReference>
<dbReference type="InterPro" id="IPR002176">
    <property type="entry name" value="X-over_junc_endoDNase_RuvC"/>
</dbReference>
<dbReference type="GO" id="GO:0006281">
    <property type="term" value="P:DNA repair"/>
    <property type="evidence" value="ECO:0007669"/>
    <property type="project" value="UniProtKB-KW"/>
</dbReference>
<proteinExistence type="inferred from homology"/>
<evidence type="ECO:0000256" key="10">
    <source>
        <dbReference type="ARBA" id="ARBA00023172"/>
    </source>
</evidence>